<proteinExistence type="predicted"/>
<protein>
    <submittedName>
        <fullName evidence="1">Uncharacterized protein</fullName>
    </submittedName>
</protein>
<gene>
    <name evidence="1" type="ORF">RHMOL_Rhmol06G0190900</name>
</gene>
<dbReference type="EMBL" id="CM046393">
    <property type="protein sequence ID" value="KAI8551494.1"/>
    <property type="molecule type" value="Genomic_DNA"/>
</dbReference>
<evidence type="ECO:0000313" key="2">
    <source>
        <dbReference type="Proteomes" id="UP001062846"/>
    </source>
</evidence>
<organism evidence="1 2">
    <name type="scientific">Rhododendron molle</name>
    <name type="common">Chinese azalea</name>
    <name type="synonym">Azalea mollis</name>
    <dbReference type="NCBI Taxonomy" id="49168"/>
    <lineage>
        <taxon>Eukaryota</taxon>
        <taxon>Viridiplantae</taxon>
        <taxon>Streptophyta</taxon>
        <taxon>Embryophyta</taxon>
        <taxon>Tracheophyta</taxon>
        <taxon>Spermatophyta</taxon>
        <taxon>Magnoliopsida</taxon>
        <taxon>eudicotyledons</taxon>
        <taxon>Gunneridae</taxon>
        <taxon>Pentapetalae</taxon>
        <taxon>asterids</taxon>
        <taxon>Ericales</taxon>
        <taxon>Ericaceae</taxon>
        <taxon>Ericoideae</taxon>
        <taxon>Rhodoreae</taxon>
        <taxon>Rhododendron</taxon>
    </lineage>
</organism>
<evidence type="ECO:0000313" key="1">
    <source>
        <dbReference type="EMBL" id="KAI8551494.1"/>
    </source>
</evidence>
<sequence length="73" mass="8444">MKYSLVRCALSVCARAHVCVYLLSTDLLGGSSYFSDCLIYHHVFKERRVDNGVGGQHQNFRLAICRQKRYIYL</sequence>
<comment type="caution">
    <text evidence="1">The sequence shown here is derived from an EMBL/GenBank/DDBJ whole genome shotgun (WGS) entry which is preliminary data.</text>
</comment>
<accession>A0ACC0NF08</accession>
<keyword evidence="2" id="KW-1185">Reference proteome</keyword>
<dbReference type="Proteomes" id="UP001062846">
    <property type="component" value="Chromosome 6"/>
</dbReference>
<reference evidence="1" key="1">
    <citation type="submission" date="2022-02" db="EMBL/GenBank/DDBJ databases">
        <title>Plant Genome Project.</title>
        <authorList>
            <person name="Zhang R.-G."/>
        </authorList>
    </citation>
    <scope>NUCLEOTIDE SEQUENCE</scope>
    <source>
        <strain evidence="1">AT1</strain>
    </source>
</reference>
<name>A0ACC0NF08_RHOML</name>